<dbReference type="PROSITE" id="PS51525">
    <property type="entry name" value="NET"/>
    <property type="match status" value="1"/>
</dbReference>
<dbReference type="AlphaFoldDB" id="A0AAD5CHQ4"/>
<dbReference type="SMART" id="SM00297">
    <property type="entry name" value="BROMO"/>
    <property type="match status" value="1"/>
</dbReference>
<dbReference type="Gene3D" id="1.20.1270.220">
    <property type="match status" value="1"/>
</dbReference>
<keyword evidence="1" id="KW-0805">Transcription regulation</keyword>
<proteinExistence type="predicted"/>
<evidence type="ECO:0000256" key="1">
    <source>
        <dbReference type="ARBA" id="ARBA00023015"/>
    </source>
</evidence>
<keyword evidence="2 4" id="KW-0103">Bromodomain</keyword>
<dbReference type="Gene3D" id="1.20.920.10">
    <property type="entry name" value="Bromodomain-like"/>
    <property type="match status" value="1"/>
</dbReference>
<evidence type="ECO:0000259" key="7">
    <source>
        <dbReference type="PROSITE" id="PS51525"/>
    </source>
</evidence>
<evidence type="ECO:0000259" key="6">
    <source>
        <dbReference type="PROSITE" id="PS50014"/>
    </source>
</evidence>
<dbReference type="PANTHER" id="PTHR45926">
    <property type="entry name" value="OSJNBA0053K19.4 PROTEIN"/>
    <property type="match status" value="1"/>
</dbReference>
<evidence type="ECO:0000256" key="3">
    <source>
        <dbReference type="ARBA" id="ARBA00023163"/>
    </source>
</evidence>
<evidence type="ECO:0000313" key="9">
    <source>
        <dbReference type="Proteomes" id="UP001206925"/>
    </source>
</evidence>
<keyword evidence="9" id="KW-1185">Reference proteome</keyword>
<dbReference type="SUPFAM" id="SSF47370">
    <property type="entry name" value="Bromodomain"/>
    <property type="match status" value="1"/>
</dbReference>
<comment type="caution">
    <text evidence="8">The sequence shown here is derived from an EMBL/GenBank/DDBJ whole genome shotgun (WGS) entry which is preliminary data.</text>
</comment>
<protein>
    <submittedName>
        <fullName evidence="8">Uncharacterized protein</fullName>
    </submittedName>
</protein>
<dbReference type="EMBL" id="JAMZMK010008139">
    <property type="protein sequence ID" value="KAI7741734.1"/>
    <property type="molecule type" value="Genomic_DNA"/>
</dbReference>
<reference evidence="8" key="1">
    <citation type="submission" date="2022-06" db="EMBL/GenBank/DDBJ databases">
        <title>Uncovering the hologenomic basis of an extraordinary plant invasion.</title>
        <authorList>
            <person name="Bieker V.C."/>
            <person name="Martin M.D."/>
            <person name="Gilbert T."/>
            <person name="Hodgins K."/>
            <person name="Battlay P."/>
            <person name="Petersen B."/>
            <person name="Wilson J."/>
        </authorList>
    </citation>
    <scope>NUCLEOTIDE SEQUENCE</scope>
    <source>
        <strain evidence="8">AA19_3_7</strain>
        <tissue evidence="8">Leaf</tissue>
    </source>
</reference>
<feature type="domain" description="NET" evidence="7">
    <location>
        <begin position="247"/>
        <end position="329"/>
    </location>
</feature>
<evidence type="ECO:0000313" key="8">
    <source>
        <dbReference type="EMBL" id="KAI7741734.1"/>
    </source>
</evidence>
<organism evidence="8 9">
    <name type="scientific">Ambrosia artemisiifolia</name>
    <name type="common">Common ragweed</name>
    <dbReference type="NCBI Taxonomy" id="4212"/>
    <lineage>
        <taxon>Eukaryota</taxon>
        <taxon>Viridiplantae</taxon>
        <taxon>Streptophyta</taxon>
        <taxon>Embryophyta</taxon>
        <taxon>Tracheophyta</taxon>
        <taxon>Spermatophyta</taxon>
        <taxon>Magnoliopsida</taxon>
        <taxon>eudicotyledons</taxon>
        <taxon>Gunneridae</taxon>
        <taxon>Pentapetalae</taxon>
        <taxon>asterids</taxon>
        <taxon>campanulids</taxon>
        <taxon>Asterales</taxon>
        <taxon>Asteraceae</taxon>
        <taxon>Asteroideae</taxon>
        <taxon>Heliantheae alliance</taxon>
        <taxon>Heliantheae</taxon>
        <taxon>Ambrosia</taxon>
    </lineage>
</organism>
<dbReference type="PROSITE" id="PS50014">
    <property type="entry name" value="BROMODOMAIN_2"/>
    <property type="match status" value="1"/>
</dbReference>
<gene>
    <name evidence="8" type="ORF">M8C21_005377</name>
</gene>
<dbReference type="InterPro" id="IPR036427">
    <property type="entry name" value="Bromodomain-like_sf"/>
</dbReference>
<dbReference type="Pfam" id="PF00439">
    <property type="entry name" value="Bromodomain"/>
    <property type="match status" value="1"/>
</dbReference>
<feature type="region of interest" description="Disordered" evidence="5">
    <location>
        <begin position="377"/>
        <end position="424"/>
    </location>
</feature>
<dbReference type="InterPro" id="IPR027353">
    <property type="entry name" value="NET_dom"/>
</dbReference>
<evidence type="ECO:0000256" key="4">
    <source>
        <dbReference type="PROSITE-ProRule" id="PRU00035"/>
    </source>
</evidence>
<keyword evidence="3" id="KW-0804">Transcription</keyword>
<evidence type="ECO:0000256" key="5">
    <source>
        <dbReference type="SAM" id="MobiDB-lite"/>
    </source>
</evidence>
<name>A0AAD5CHQ4_AMBAR</name>
<evidence type="ECO:0000256" key="2">
    <source>
        <dbReference type="ARBA" id="ARBA00023117"/>
    </source>
</evidence>
<feature type="domain" description="Bromo" evidence="6">
    <location>
        <begin position="106"/>
        <end position="178"/>
    </location>
</feature>
<dbReference type="InterPro" id="IPR001487">
    <property type="entry name" value="Bromodomain"/>
</dbReference>
<dbReference type="InterPro" id="IPR038336">
    <property type="entry name" value="NET_sf"/>
</dbReference>
<feature type="compositionally biased region" description="Low complexity" evidence="5">
    <location>
        <begin position="382"/>
        <end position="407"/>
    </location>
</feature>
<sequence>SYTKTELKGLKKRLISDLKRVQILRQFVGSVPVNKNNYYYYSPEPTLQTGTVPSLTGLKRKVSVSVSAAERDGKRQCGGRGNGRVSNASKRKVIMRECGKILGKLMKDKNGWVFNKPVDVAGLKLYDYYNVIKQPMDLGTIKGKIGKNEYKSPREFAEDVRLTFENAMVYNGKGSSVFGMAERLLVMFEGLFCSAYPKFAKNGSVLVGKRVEKAVLNPTVVVESGIEAEAPVVGKKLGGDIGKPIIRTIRTGSRREMTDEEKAELAASFLNLNLGQEGMHQIMAIVKKGAGLEREGDEIELDLGVLDNETLWELHSFIGRTLGNKGGTGCNVNRVVNELNGSVQTDSCRERDAGEEYVDIGEEEMQLTNYPSVVIEKDVVNGSDSGSGSGSDSSSDSDASSSDSGSGTSYNEHEVNSTPKGVVP</sequence>
<dbReference type="Pfam" id="PF17035">
    <property type="entry name" value="BET"/>
    <property type="match status" value="1"/>
</dbReference>
<feature type="non-terminal residue" evidence="8">
    <location>
        <position position="424"/>
    </location>
</feature>
<dbReference type="PRINTS" id="PR00503">
    <property type="entry name" value="BROMODOMAIN"/>
</dbReference>
<accession>A0AAD5CHQ4</accession>
<dbReference type="Proteomes" id="UP001206925">
    <property type="component" value="Unassembled WGS sequence"/>
</dbReference>